<proteinExistence type="inferred from homology"/>
<dbReference type="InterPro" id="IPR050479">
    <property type="entry name" value="CYP11_CYP27_families"/>
</dbReference>
<evidence type="ECO:0000256" key="1">
    <source>
        <dbReference type="ARBA" id="ARBA00001971"/>
    </source>
</evidence>
<dbReference type="InterPro" id="IPR001128">
    <property type="entry name" value="Cyt_P450"/>
</dbReference>
<evidence type="ECO:0008006" key="13">
    <source>
        <dbReference type="Google" id="ProtNLM"/>
    </source>
</evidence>
<dbReference type="PRINTS" id="PR00465">
    <property type="entry name" value="EP450IV"/>
</dbReference>
<dbReference type="GO" id="GO:0005789">
    <property type="term" value="C:endoplasmic reticulum membrane"/>
    <property type="evidence" value="ECO:0007669"/>
    <property type="project" value="UniProtKB-SubCell"/>
</dbReference>
<comment type="subcellular location">
    <subcellularLocation>
        <location evidence="4">Endoplasmic reticulum membrane</location>
        <topology evidence="4">Peripheral membrane protein</topology>
    </subcellularLocation>
    <subcellularLocation>
        <location evidence="3">Microsome membrane</location>
        <topology evidence="3">Peripheral membrane protein</topology>
    </subcellularLocation>
</comment>
<dbReference type="PRINTS" id="PR00385">
    <property type="entry name" value="P450"/>
</dbReference>
<dbReference type="GO" id="GO:0004497">
    <property type="term" value="F:monooxygenase activity"/>
    <property type="evidence" value="ECO:0007669"/>
    <property type="project" value="UniProtKB-KW"/>
</dbReference>
<dbReference type="PANTHER" id="PTHR24279:SF120">
    <property type="entry name" value="CYTOCHROME P450"/>
    <property type="match status" value="1"/>
</dbReference>
<evidence type="ECO:0000256" key="4">
    <source>
        <dbReference type="ARBA" id="ARBA00004406"/>
    </source>
</evidence>
<keyword evidence="8" id="KW-0560">Oxidoreductase</keyword>
<comment type="cofactor">
    <cofactor evidence="1 11">
        <name>heme</name>
        <dbReference type="ChEBI" id="CHEBI:30413"/>
    </cofactor>
</comment>
<name>A0A7R9HWA5_9NEOP</name>
<dbReference type="PROSITE" id="PS00086">
    <property type="entry name" value="CYTOCHROME_P450"/>
    <property type="match status" value="1"/>
</dbReference>
<evidence type="ECO:0000256" key="10">
    <source>
        <dbReference type="ARBA" id="ARBA00023033"/>
    </source>
</evidence>
<sequence>MNESDVHYLYFPEDHKATLGGTDQRSMAARRKMAAVLTKTFVVGCRNKSSAVSASVISELEAGQLTEWDKARPYSELPGPRPFPLLGNSWRFIPYIGKYKHQTSSSSGEQLEADECPPSRVVTGDYRIQEVDKVCRRLHAQYGRVVKLSSLLGRPDMVFLFDPDDIERVFRSEELMPHRPSMPSLNYYKHVLRRDFFGDNPGLIAVHGESWCKFRTKVQQPMLQPRTAKLYVRQVEQTAKHFVQRARALKDENQEMPDDFINEIHKWSLESIARVALDQKLGCLDSDTSAPHGDTQSLIDAITTFFKLVGILELKIPFWRLFNTPTWNQYISSLDTITRMSRGSHSVSEHPTAEVLTVYQNIQQLRFSQCIRTSNSSVSLSPDATSQSPLGSQVMRALVTRRVIVSRHIEAALTRLRSTGGPQEITDQSSLLQRVLALDPDPRTACVLALDMFLVGIDTHISWQSDQFNESRGHSACFGAGRVRTPDPPVRMLEGYHRDQGTGILIQTSTAVASILYQLSLHPDKQQLLYEEISSVLPLADTSITTQHLEKLVYLKACIRETLRMFPVVIGNGRCMMRDTVIAGYQIPAGTQVVFQHYVISNMDRYFPEPDRFLPERWLKSGSCPEHASTKIHPFASLPFGYGRRMCVGRRFAELEIQTVITKAGGTDHHYQGNKTTSRLEIQTVITKVTRRHEAGGTDRHYQGNKTTSRLEVQIVITKAGDTDCHYQGNKTTSRLEIQTVITKVNKATSRLEVHTVITKMIQSFRIEYNHKPLQYHIHPMYTPDGPLKLRLVDRLSYDFRNQQQQFPTCRLLLNVTTARLETTCQSKVTADLFLSTYLDEAHMCCPDKLLPPWRELIERPPGTRFSSD</sequence>
<evidence type="ECO:0000256" key="7">
    <source>
        <dbReference type="ARBA" id="ARBA00022723"/>
    </source>
</evidence>
<evidence type="ECO:0000256" key="3">
    <source>
        <dbReference type="ARBA" id="ARBA00004174"/>
    </source>
</evidence>
<evidence type="ECO:0000256" key="2">
    <source>
        <dbReference type="ARBA" id="ARBA00003690"/>
    </source>
</evidence>
<keyword evidence="7 11" id="KW-0479">Metal-binding</keyword>
<gene>
    <name evidence="12" type="ORF">TMSB3V08_LOCUS11772</name>
</gene>
<protein>
    <recommendedName>
        <fullName evidence="13">Cytochrome P450</fullName>
    </recommendedName>
</protein>
<dbReference type="GO" id="GO:0016705">
    <property type="term" value="F:oxidoreductase activity, acting on paired donors, with incorporation or reduction of molecular oxygen"/>
    <property type="evidence" value="ECO:0007669"/>
    <property type="project" value="InterPro"/>
</dbReference>
<keyword evidence="9 11" id="KW-0408">Iron</keyword>
<dbReference type="GO" id="GO:0020037">
    <property type="term" value="F:heme binding"/>
    <property type="evidence" value="ECO:0007669"/>
    <property type="project" value="InterPro"/>
</dbReference>
<dbReference type="PANTHER" id="PTHR24279">
    <property type="entry name" value="CYTOCHROME P450"/>
    <property type="match status" value="1"/>
</dbReference>
<dbReference type="EMBL" id="OB799076">
    <property type="protein sequence ID" value="CAD7435124.1"/>
    <property type="molecule type" value="Genomic_DNA"/>
</dbReference>
<evidence type="ECO:0000256" key="11">
    <source>
        <dbReference type="PIRSR" id="PIRSR602403-1"/>
    </source>
</evidence>
<evidence type="ECO:0000256" key="6">
    <source>
        <dbReference type="ARBA" id="ARBA00022617"/>
    </source>
</evidence>
<dbReference type="InterPro" id="IPR036396">
    <property type="entry name" value="Cyt_P450_sf"/>
</dbReference>
<evidence type="ECO:0000256" key="8">
    <source>
        <dbReference type="ARBA" id="ARBA00023002"/>
    </source>
</evidence>
<evidence type="ECO:0000256" key="5">
    <source>
        <dbReference type="ARBA" id="ARBA00010617"/>
    </source>
</evidence>
<evidence type="ECO:0000313" key="12">
    <source>
        <dbReference type="EMBL" id="CAD7435124.1"/>
    </source>
</evidence>
<dbReference type="InterPro" id="IPR002403">
    <property type="entry name" value="Cyt_P450_E_grp-IV"/>
</dbReference>
<comment type="similarity">
    <text evidence="5">Belongs to the cytochrome P450 family.</text>
</comment>
<keyword evidence="6 11" id="KW-0349">Heme</keyword>
<evidence type="ECO:0000256" key="9">
    <source>
        <dbReference type="ARBA" id="ARBA00023004"/>
    </source>
</evidence>
<dbReference type="SUPFAM" id="SSF48264">
    <property type="entry name" value="Cytochrome P450"/>
    <property type="match status" value="1"/>
</dbReference>
<comment type="function">
    <text evidence="2">May be involved in the metabolism of insect hormones and in the breakdown of synthetic insecticides.</text>
</comment>
<dbReference type="GO" id="GO:0005506">
    <property type="term" value="F:iron ion binding"/>
    <property type="evidence" value="ECO:0007669"/>
    <property type="project" value="InterPro"/>
</dbReference>
<feature type="binding site" description="axial binding residue" evidence="11">
    <location>
        <position position="647"/>
    </location>
    <ligand>
        <name>heme</name>
        <dbReference type="ChEBI" id="CHEBI:30413"/>
    </ligand>
    <ligandPart>
        <name>Fe</name>
        <dbReference type="ChEBI" id="CHEBI:18248"/>
    </ligandPart>
</feature>
<accession>A0A7R9HWA5</accession>
<dbReference type="AlphaFoldDB" id="A0A7R9HWA5"/>
<keyword evidence="10" id="KW-0503">Monooxygenase</keyword>
<dbReference type="Gene3D" id="1.10.630.10">
    <property type="entry name" value="Cytochrome P450"/>
    <property type="match status" value="2"/>
</dbReference>
<reference evidence="12" key="1">
    <citation type="submission" date="2020-11" db="EMBL/GenBank/DDBJ databases">
        <authorList>
            <person name="Tran Van P."/>
        </authorList>
    </citation>
    <scope>NUCLEOTIDE SEQUENCE</scope>
</reference>
<dbReference type="Pfam" id="PF00067">
    <property type="entry name" value="p450"/>
    <property type="match status" value="2"/>
</dbReference>
<dbReference type="InterPro" id="IPR017972">
    <property type="entry name" value="Cyt_P450_CS"/>
</dbReference>
<dbReference type="CDD" id="cd11054">
    <property type="entry name" value="CYP24A1-like"/>
    <property type="match status" value="1"/>
</dbReference>
<organism evidence="12">
    <name type="scientific">Timema monikensis</name>
    <dbReference type="NCBI Taxonomy" id="170555"/>
    <lineage>
        <taxon>Eukaryota</taxon>
        <taxon>Metazoa</taxon>
        <taxon>Ecdysozoa</taxon>
        <taxon>Arthropoda</taxon>
        <taxon>Hexapoda</taxon>
        <taxon>Insecta</taxon>
        <taxon>Pterygota</taxon>
        <taxon>Neoptera</taxon>
        <taxon>Polyneoptera</taxon>
        <taxon>Phasmatodea</taxon>
        <taxon>Timematodea</taxon>
        <taxon>Timematoidea</taxon>
        <taxon>Timematidae</taxon>
        <taxon>Timema</taxon>
    </lineage>
</organism>